<sequence>MAIVLAPYVGDAVHFNTSYTDEKQDASQALMVCYAVGSAEENNVTIAKYNFGSTQKYNNLGNLWGSVNINYDDYYPLFWKGYNELLMNSGISLTMKVNYSISDLMSFRLDKLKLYQNSILIPVKRSYNIGRIITHNESEFMAAKALDPVITDVRPLQITQTLTWELISNLNEILSEWDGQEWPDVYWEYDPKLSDDEFFFLPPPTAEQLQSGNTFYNITRMIKVFAKRYGESEYMTFTRVLDSAFRPIQI</sequence>
<protein>
    <submittedName>
        <fullName evidence="1">Uncharacterized protein</fullName>
    </submittedName>
</protein>
<accession>A0A645E0N8</accession>
<proteinExistence type="predicted"/>
<dbReference type="AlphaFoldDB" id="A0A645E0N8"/>
<dbReference type="EMBL" id="VSSQ01041061">
    <property type="protein sequence ID" value="MPM94423.1"/>
    <property type="molecule type" value="Genomic_DNA"/>
</dbReference>
<gene>
    <name evidence="1" type="ORF">SDC9_141569</name>
</gene>
<name>A0A645E0N8_9ZZZZ</name>
<organism evidence="1">
    <name type="scientific">bioreactor metagenome</name>
    <dbReference type="NCBI Taxonomy" id="1076179"/>
    <lineage>
        <taxon>unclassified sequences</taxon>
        <taxon>metagenomes</taxon>
        <taxon>ecological metagenomes</taxon>
    </lineage>
</organism>
<reference evidence="1" key="1">
    <citation type="submission" date="2019-08" db="EMBL/GenBank/DDBJ databases">
        <authorList>
            <person name="Kucharzyk K."/>
            <person name="Murdoch R.W."/>
            <person name="Higgins S."/>
            <person name="Loffler F."/>
        </authorList>
    </citation>
    <scope>NUCLEOTIDE SEQUENCE</scope>
</reference>
<evidence type="ECO:0000313" key="1">
    <source>
        <dbReference type="EMBL" id="MPM94423.1"/>
    </source>
</evidence>
<comment type="caution">
    <text evidence="1">The sequence shown here is derived from an EMBL/GenBank/DDBJ whole genome shotgun (WGS) entry which is preliminary data.</text>
</comment>